<sequence length="81" mass="8924">WEPPIDPRGSRAIGHHQDPDHSLASIGYVYANCSLEMDQSTVRVDRRAIRALVTSSSVNTAQNSLTKLSASKLLPRYAFQA</sequence>
<proteinExistence type="predicted"/>
<feature type="non-terminal residue" evidence="1">
    <location>
        <position position="81"/>
    </location>
</feature>
<dbReference type="EMBL" id="BKCJ011877191">
    <property type="protein sequence ID" value="GFD60395.1"/>
    <property type="molecule type" value="Genomic_DNA"/>
</dbReference>
<dbReference type="AlphaFoldDB" id="A0A699XKG6"/>
<accession>A0A699XKG6</accession>
<comment type="caution">
    <text evidence="1">The sequence shown here is derived from an EMBL/GenBank/DDBJ whole genome shotgun (WGS) entry which is preliminary data.</text>
</comment>
<gene>
    <name evidence="1" type="ORF">Tci_932364</name>
</gene>
<name>A0A699XKG6_TANCI</name>
<reference evidence="1" key="1">
    <citation type="journal article" date="2019" name="Sci. Rep.">
        <title>Draft genome of Tanacetum cinerariifolium, the natural source of mosquito coil.</title>
        <authorList>
            <person name="Yamashiro T."/>
            <person name="Shiraishi A."/>
            <person name="Satake H."/>
            <person name="Nakayama K."/>
        </authorList>
    </citation>
    <scope>NUCLEOTIDE SEQUENCE</scope>
</reference>
<organism evidence="1">
    <name type="scientific">Tanacetum cinerariifolium</name>
    <name type="common">Dalmatian daisy</name>
    <name type="synonym">Chrysanthemum cinerariifolium</name>
    <dbReference type="NCBI Taxonomy" id="118510"/>
    <lineage>
        <taxon>Eukaryota</taxon>
        <taxon>Viridiplantae</taxon>
        <taxon>Streptophyta</taxon>
        <taxon>Embryophyta</taxon>
        <taxon>Tracheophyta</taxon>
        <taxon>Spermatophyta</taxon>
        <taxon>Magnoliopsida</taxon>
        <taxon>eudicotyledons</taxon>
        <taxon>Gunneridae</taxon>
        <taxon>Pentapetalae</taxon>
        <taxon>asterids</taxon>
        <taxon>campanulids</taxon>
        <taxon>Asterales</taxon>
        <taxon>Asteraceae</taxon>
        <taxon>Asteroideae</taxon>
        <taxon>Anthemideae</taxon>
        <taxon>Anthemidinae</taxon>
        <taxon>Tanacetum</taxon>
    </lineage>
</organism>
<evidence type="ECO:0000313" key="1">
    <source>
        <dbReference type="EMBL" id="GFD60395.1"/>
    </source>
</evidence>
<feature type="non-terminal residue" evidence="1">
    <location>
        <position position="1"/>
    </location>
</feature>
<protein>
    <submittedName>
        <fullName evidence="1">Uncharacterized protein</fullName>
    </submittedName>
</protein>